<comment type="caution">
    <text evidence="1">The sequence shown here is derived from an EMBL/GenBank/DDBJ whole genome shotgun (WGS) entry which is preliminary data.</text>
</comment>
<dbReference type="EMBL" id="JBHMAG010000005">
    <property type="protein sequence ID" value="MFB9751245.1"/>
    <property type="molecule type" value="Genomic_DNA"/>
</dbReference>
<dbReference type="RefSeq" id="WP_344917187.1">
    <property type="nucleotide sequence ID" value="NZ_BAAAYO010000021.1"/>
</dbReference>
<name>A0ABV5VSK4_9BACL</name>
<gene>
    <name evidence="1" type="ORF">ACFFNY_06675</name>
</gene>
<dbReference type="Proteomes" id="UP001589619">
    <property type="component" value="Unassembled WGS sequence"/>
</dbReference>
<dbReference type="CDD" id="cd07067">
    <property type="entry name" value="HP_PGM_like"/>
    <property type="match status" value="1"/>
</dbReference>
<reference evidence="1 2" key="1">
    <citation type="submission" date="2024-09" db="EMBL/GenBank/DDBJ databases">
        <authorList>
            <person name="Sun Q."/>
            <person name="Mori K."/>
        </authorList>
    </citation>
    <scope>NUCLEOTIDE SEQUENCE [LARGE SCALE GENOMIC DNA]</scope>
    <source>
        <strain evidence="1 2">JCM 12520</strain>
    </source>
</reference>
<organism evidence="1 2">
    <name type="scientific">Paenibacillus hodogayensis</name>
    <dbReference type="NCBI Taxonomy" id="279208"/>
    <lineage>
        <taxon>Bacteria</taxon>
        <taxon>Bacillati</taxon>
        <taxon>Bacillota</taxon>
        <taxon>Bacilli</taxon>
        <taxon>Bacillales</taxon>
        <taxon>Paenibacillaceae</taxon>
        <taxon>Paenibacillus</taxon>
    </lineage>
</organism>
<keyword evidence="2" id="KW-1185">Reference proteome</keyword>
<accession>A0ABV5VSK4</accession>
<dbReference type="Gene3D" id="3.40.50.1240">
    <property type="entry name" value="Phosphoglycerate mutase-like"/>
    <property type="match status" value="1"/>
</dbReference>
<sequence length="189" mass="21571">MTTIYMVRHAESPYTEGTERTRGLTAEGKKKAQEVTKALMTEGINGIVSSPYSRAILTLEELARILKLEIKIYEDLRERQFAGENVYISDDGFMPALQRSFSEPDFSLPGGESNKECQLRAVAVLETILEQFKGMNIALGTHGNIMTLMMNYFDSNYGFDFLTQTRKPDIYKLQIENHKLKEVTRLKIM</sequence>
<dbReference type="InterPro" id="IPR013078">
    <property type="entry name" value="His_Pase_superF_clade-1"/>
</dbReference>
<dbReference type="InterPro" id="IPR029033">
    <property type="entry name" value="His_PPase_superfam"/>
</dbReference>
<proteinExistence type="predicted"/>
<dbReference type="SUPFAM" id="SSF53254">
    <property type="entry name" value="Phosphoglycerate mutase-like"/>
    <property type="match status" value="1"/>
</dbReference>
<dbReference type="PANTHER" id="PTHR48100:SF59">
    <property type="entry name" value="ADENOSYLCOBALAMIN_ALPHA-RIBAZOLE PHOSPHATASE"/>
    <property type="match status" value="1"/>
</dbReference>
<dbReference type="InterPro" id="IPR050275">
    <property type="entry name" value="PGM_Phosphatase"/>
</dbReference>
<dbReference type="PANTHER" id="PTHR48100">
    <property type="entry name" value="BROAD-SPECIFICITY PHOSPHATASE YOR283W-RELATED"/>
    <property type="match status" value="1"/>
</dbReference>
<evidence type="ECO:0000313" key="2">
    <source>
        <dbReference type="Proteomes" id="UP001589619"/>
    </source>
</evidence>
<dbReference type="SMART" id="SM00855">
    <property type="entry name" value="PGAM"/>
    <property type="match status" value="1"/>
</dbReference>
<protein>
    <submittedName>
        <fullName evidence="1">Histidine phosphatase family protein</fullName>
    </submittedName>
</protein>
<evidence type="ECO:0000313" key="1">
    <source>
        <dbReference type="EMBL" id="MFB9751245.1"/>
    </source>
</evidence>
<dbReference type="Pfam" id="PF00300">
    <property type="entry name" value="His_Phos_1"/>
    <property type="match status" value="1"/>
</dbReference>